<evidence type="ECO:0000256" key="1">
    <source>
        <dbReference type="SAM" id="Phobius"/>
    </source>
</evidence>
<keyword evidence="1" id="KW-0472">Membrane</keyword>
<feature type="transmembrane region" description="Helical" evidence="1">
    <location>
        <begin position="308"/>
        <end position="325"/>
    </location>
</feature>
<feature type="transmembrane region" description="Helical" evidence="1">
    <location>
        <begin position="422"/>
        <end position="441"/>
    </location>
</feature>
<dbReference type="STRING" id="638301.HMPREF0444_0824"/>
<dbReference type="PANTHER" id="PTHR38454:SF1">
    <property type="entry name" value="INTEGRAL MEMBRANE PROTEIN"/>
    <property type="match status" value="1"/>
</dbReference>
<keyword evidence="3" id="KW-1185">Reference proteome</keyword>
<evidence type="ECO:0000313" key="2">
    <source>
        <dbReference type="EMBL" id="EEW37465.1"/>
    </source>
</evidence>
<feature type="transmembrane region" description="Helical" evidence="1">
    <location>
        <begin position="117"/>
        <end position="138"/>
    </location>
</feature>
<feature type="transmembrane region" description="Helical" evidence="1">
    <location>
        <begin position="367"/>
        <end position="385"/>
    </location>
</feature>
<dbReference type="Pfam" id="PF09586">
    <property type="entry name" value="YfhO"/>
    <property type="match status" value="1"/>
</dbReference>
<feature type="transmembrane region" description="Helical" evidence="1">
    <location>
        <begin position="158"/>
        <end position="185"/>
    </location>
</feature>
<dbReference type="HOGENOM" id="CLU_008413_3_0_9"/>
<name>C8NFX9_9LACT</name>
<protein>
    <submittedName>
        <fullName evidence="2">Bacterial membrane protein YfhO</fullName>
    </submittedName>
</protein>
<dbReference type="Proteomes" id="UP000005926">
    <property type="component" value="Unassembled WGS sequence"/>
</dbReference>
<feature type="transmembrane region" description="Helical" evidence="1">
    <location>
        <begin position="397"/>
        <end position="416"/>
    </location>
</feature>
<dbReference type="eggNOG" id="COG4485">
    <property type="taxonomic scope" value="Bacteria"/>
</dbReference>
<dbReference type="AlphaFoldDB" id="C8NFX9"/>
<sequence length="876" mass="100698">MLSLNTTKEVPMKSKSNWNKRKYYSLSILIPVFLLLFIFILFSMTPFGNRTWLTVDLGQQYVDFFAYYQDTLLHHPEQFFYSFSKSIGGEMVSLWSYYLFSPFNLIFLMIPKSYITIGVSLLIFLKLIFCTVSFAYFLDKKFGERNMNALLFSLSYGFMSYLSVNQLNIMWLDALIGLPLILLGVDSIINNENPIRYILPLAITVLANYYTGYMICLFLVFYFPYAYLLQKRSFQWKDFLKTGARFALYSILAIGLIMIVLLPSAYSLLGSKGAAKQSLWSLKSEYNPLLMLSKLFIGSFDFQQMPKGYPNIFVGSLALFSFFTYFTHKIIRLAEKIIAFVITLFFLVSFNIDFLDRIWHAGQLPNWYPYRFSFLFSFWIVYIGYQQTLKSSKISMFEAFTFFFFMLSISIGFILYPQSYLQSWQIVLGFGISMGILYGLIAQTRFKKRSRGLWISLVLIELVLNSGINLARLGYVMNSDFTNYQASLELWSKSLSAPDNTFFRSEKTIARSKNDSLQVPTYGISHFSSTFEKESERFFEAIGVRQGVAYVSYSNGTLLTDALLGIKTSFIANDQASYNHRWERKDLEMMDVAQQFEEGTVVQNDNVLSIAYPMKPILKAMKVPVNQPVAMQNQLSNALAGTHSPKDIFTRIPSQMAYSNIKGRPFAHQTIQLENSEEKGSIKLTFTPETDDPIYLELAGDMEEDSFTMTLNGKEYFFYPVESRPVLLSIASKKKGIPQTIEFTIQKDQFSFTRLNLYSLNETLLQDRIQQTKAQELKIDTFSSTHFSGTMTVEEESTVLTTIPYSIGWTVRVDGQPVETFKILDSLLGFSISPGKHSVEYHYTTPYLIEGSMISFASIVFIILILLTRRKKTDDS</sequence>
<keyword evidence="1" id="KW-0812">Transmembrane</keyword>
<feature type="transmembrane region" description="Helical" evidence="1">
    <location>
        <begin position="246"/>
        <end position="266"/>
    </location>
</feature>
<gene>
    <name evidence="2" type="ORF">HMPREF0444_0824</name>
</gene>
<accession>C8NFX9</accession>
<feature type="transmembrane region" description="Helical" evidence="1">
    <location>
        <begin position="23"/>
        <end position="44"/>
    </location>
</feature>
<feature type="transmembrane region" description="Helical" evidence="1">
    <location>
        <begin position="453"/>
        <end position="475"/>
    </location>
</feature>
<reference evidence="2 3" key="1">
    <citation type="submission" date="2009-08" db="EMBL/GenBank/DDBJ databases">
        <authorList>
            <person name="Muzny D."/>
            <person name="Qin X."/>
            <person name="Deng J."/>
            <person name="Jiang H."/>
            <person name="Liu Y."/>
            <person name="Qu J."/>
            <person name="Song X.-Z."/>
            <person name="Zhang L."/>
            <person name="Thornton R."/>
            <person name="Coyle M."/>
            <person name="Francisco L."/>
            <person name="Jackson L."/>
            <person name="Javaid M."/>
            <person name="Korchina V."/>
            <person name="Kovar C."/>
            <person name="Mata R."/>
            <person name="Mathew T."/>
            <person name="Ngo R."/>
            <person name="Nguyen L."/>
            <person name="Nguyen N."/>
            <person name="Okwuonu G."/>
            <person name="Ongeri F."/>
            <person name="Pham C."/>
            <person name="Simmons D."/>
            <person name="Wilczek-Boney K."/>
            <person name="Hale W."/>
            <person name="Jakkamsetti A."/>
            <person name="Pham P."/>
            <person name="Ruth R."/>
            <person name="San Lucas F."/>
            <person name="Warren J."/>
            <person name="Zhang J."/>
            <person name="Zhao Z."/>
            <person name="Zhou C."/>
            <person name="Zhu D."/>
            <person name="Lee S."/>
            <person name="Bess C."/>
            <person name="Blankenburg K."/>
            <person name="Forbes L."/>
            <person name="Fu Q."/>
            <person name="Gubbala S."/>
            <person name="Hirani K."/>
            <person name="Jayaseelan J.C."/>
            <person name="Lara F."/>
            <person name="Munidasa M."/>
            <person name="Palculict T."/>
            <person name="Patil S."/>
            <person name="Pu L.-L."/>
            <person name="Saada N."/>
            <person name="Tang L."/>
            <person name="Weissenberger G."/>
            <person name="Zhu Y."/>
            <person name="Hemphill L."/>
            <person name="Shang Y."/>
            <person name="Youmans B."/>
            <person name="Ayvaz T."/>
            <person name="Ross M."/>
            <person name="Santibanez J."/>
            <person name="Aqrawi P."/>
            <person name="Gross S."/>
            <person name="Joshi V."/>
            <person name="Fowler G."/>
            <person name="Nazareth L."/>
            <person name="Reid J."/>
            <person name="Worley K."/>
            <person name="Petrosino J."/>
            <person name="Highlander S."/>
            <person name="Gibbs R."/>
        </authorList>
    </citation>
    <scope>NUCLEOTIDE SEQUENCE [LARGE SCALE GENOMIC DNA]</scope>
    <source>
        <strain evidence="2 3">ATCC 49175</strain>
    </source>
</reference>
<organism evidence="2 3">
    <name type="scientific">Granulicatella adiacens ATCC 49175</name>
    <dbReference type="NCBI Taxonomy" id="638301"/>
    <lineage>
        <taxon>Bacteria</taxon>
        <taxon>Bacillati</taxon>
        <taxon>Bacillota</taxon>
        <taxon>Bacilli</taxon>
        <taxon>Lactobacillales</taxon>
        <taxon>Carnobacteriaceae</taxon>
        <taxon>Granulicatella</taxon>
    </lineage>
</organism>
<evidence type="ECO:0000313" key="3">
    <source>
        <dbReference type="Proteomes" id="UP000005926"/>
    </source>
</evidence>
<feature type="transmembrane region" description="Helical" evidence="1">
    <location>
        <begin position="197"/>
        <end position="226"/>
    </location>
</feature>
<dbReference type="EMBL" id="ACKZ01000016">
    <property type="protein sequence ID" value="EEW37465.1"/>
    <property type="molecule type" value="Genomic_DNA"/>
</dbReference>
<comment type="caution">
    <text evidence="2">The sequence shown here is derived from an EMBL/GenBank/DDBJ whole genome shotgun (WGS) entry which is preliminary data.</text>
</comment>
<feature type="transmembrane region" description="Helical" evidence="1">
    <location>
        <begin position="92"/>
        <end position="110"/>
    </location>
</feature>
<proteinExistence type="predicted"/>
<feature type="transmembrane region" description="Helical" evidence="1">
    <location>
        <begin position="337"/>
        <end position="355"/>
    </location>
</feature>
<dbReference type="InterPro" id="IPR018580">
    <property type="entry name" value="Uncharacterised_YfhO"/>
</dbReference>
<keyword evidence="1" id="KW-1133">Transmembrane helix</keyword>
<dbReference type="PANTHER" id="PTHR38454">
    <property type="entry name" value="INTEGRAL MEMBRANE PROTEIN-RELATED"/>
    <property type="match status" value="1"/>
</dbReference>
<feature type="transmembrane region" description="Helical" evidence="1">
    <location>
        <begin position="847"/>
        <end position="867"/>
    </location>
</feature>